<dbReference type="Ensembl" id="ENSFALT00000034874.1">
    <property type="protein sequence ID" value="ENSFALP00000024666.1"/>
    <property type="gene ID" value="ENSFALG00000010900.2"/>
</dbReference>
<protein>
    <recommendedName>
        <fullName evidence="2">Tripartite motif-containing protein 54</fullName>
    </recommendedName>
</protein>
<evidence type="ECO:0000256" key="5">
    <source>
        <dbReference type="ARBA" id="ARBA00022771"/>
    </source>
</evidence>
<name>A0A803VPL0_FICAL</name>
<dbReference type="InterPro" id="IPR013083">
    <property type="entry name" value="Znf_RING/FYVE/PHD"/>
</dbReference>
<feature type="compositionally biased region" description="Low complexity" evidence="8">
    <location>
        <begin position="382"/>
        <end position="404"/>
    </location>
</feature>
<reference evidence="11" key="2">
    <citation type="submission" date="2025-09" db="UniProtKB">
        <authorList>
            <consortium name="Ensembl"/>
        </authorList>
    </citation>
    <scope>IDENTIFICATION</scope>
</reference>
<dbReference type="GO" id="GO:0008270">
    <property type="term" value="F:zinc ion binding"/>
    <property type="evidence" value="ECO:0007669"/>
    <property type="project" value="UniProtKB-KW"/>
</dbReference>
<dbReference type="InterPro" id="IPR001841">
    <property type="entry name" value="Znf_RING"/>
</dbReference>
<dbReference type="PROSITE" id="PS50089">
    <property type="entry name" value="ZF_RING_2"/>
    <property type="match status" value="1"/>
</dbReference>
<dbReference type="Pfam" id="PF00643">
    <property type="entry name" value="zf-B_box"/>
    <property type="match status" value="1"/>
</dbReference>
<dbReference type="SMART" id="SM00184">
    <property type="entry name" value="RING"/>
    <property type="match status" value="1"/>
</dbReference>
<feature type="compositionally biased region" description="Gly residues" evidence="8">
    <location>
        <begin position="434"/>
        <end position="448"/>
    </location>
</feature>
<proteinExistence type="predicted"/>
<dbReference type="Gene3D" id="3.30.160.60">
    <property type="entry name" value="Classic Zinc Finger"/>
    <property type="match status" value="1"/>
</dbReference>
<keyword evidence="6" id="KW-0862">Zinc</keyword>
<evidence type="ECO:0000259" key="9">
    <source>
        <dbReference type="PROSITE" id="PS50089"/>
    </source>
</evidence>
<dbReference type="Gene3D" id="3.30.40.10">
    <property type="entry name" value="Zinc/RING finger domain, C3HC4 (zinc finger)"/>
    <property type="match status" value="1"/>
</dbReference>
<evidence type="ECO:0000256" key="1">
    <source>
        <dbReference type="ARBA" id="ARBA00003888"/>
    </source>
</evidence>
<evidence type="ECO:0000256" key="2">
    <source>
        <dbReference type="ARBA" id="ARBA00014725"/>
    </source>
</evidence>
<evidence type="ECO:0000256" key="3">
    <source>
        <dbReference type="ARBA" id="ARBA00022701"/>
    </source>
</evidence>
<comment type="function">
    <text evidence="1">May bind and stabilize microtubules during myotubes formation.</text>
</comment>
<dbReference type="InterPro" id="IPR050143">
    <property type="entry name" value="TRIM/RBCC"/>
</dbReference>
<dbReference type="Pfam" id="PF13445">
    <property type="entry name" value="zf-RING_UBOX"/>
    <property type="match status" value="1"/>
</dbReference>
<dbReference type="CDD" id="cd19833">
    <property type="entry name" value="Bbox2_MuRF3_C-II"/>
    <property type="match status" value="1"/>
</dbReference>
<evidence type="ECO:0000256" key="7">
    <source>
        <dbReference type="PROSITE-ProRule" id="PRU00024"/>
    </source>
</evidence>
<keyword evidence="4" id="KW-0479">Metal-binding</keyword>
<evidence type="ECO:0000256" key="6">
    <source>
        <dbReference type="ARBA" id="ARBA00022833"/>
    </source>
</evidence>
<feature type="compositionally biased region" description="Polar residues" evidence="8">
    <location>
        <begin position="203"/>
        <end position="218"/>
    </location>
</feature>
<sequence>MNFAVGLKPLLAEARSMESLEKQLICPICLEMFSKPVVILPCQHNLCRKCANDVFQVGPAAGAGEAPGPPAPGPQDLSPAGGGPVTPGTPASGAEERAAPGAPGSSTRGGLVRHWLRESRLRDQPLGPPAGLRSGPLSGAGTVNGRQGPCVCVLVPVRTGGRALARPHLCVRAGGCEARIRAGGRRRECRGAGCRRRDPSRAPQASNPLWQSRGSSAVPSGGRFRCPSCRHEVVLDRHGVYGLQRNLLVENIIDIYKQESARPLHAKAEQHLMCEEHEDERINIYCLRCEAPTCSLCKVFGAHKDCEVAPLPAVYQRQKVGGPRGLGGPEVPTQPPSHRNPPLPERAQRRHRHAGGGERPDPGHHHADGGDLPHHRGERAAAEAARGAALRRALRDPGGAQEGAAAEHRGRAGGQAAARARPHPPVRRPPGGLLQTGGVGHPGHGGAPDGPVPAALQGTPEKDH</sequence>
<dbReference type="GO" id="GO:0005874">
    <property type="term" value="C:microtubule"/>
    <property type="evidence" value="ECO:0007669"/>
    <property type="project" value="UniProtKB-KW"/>
</dbReference>
<dbReference type="InterPro" id="IPR000315">
    <property type="entry name" value="Znf_B-box"/>
</dbReference>
<evidence type="ECO:0000256" key="4">
    <source>
        <dbReference type="ARBA" id="ARBA00022723"/>
    </source>
</evidence>
<feature type="region of interest" description="Disordered" evidence="8">
    <location>
        <begin position="61"/>
        <end position="140"/>
    </location>
</feature>
<feature type="region of interest" description="Disordered" evidence="8">
    <location>
        <begin position="319"/>
        <end position="464"/>
    </location>
</feature>
<feature type="region of interest" description="Disordered" evidence="8">
    <location>
        <begin position="190"/>
        <end position="221"/>
    </location>
</feature>
<accession>A0A803VPL0</accession>
<feature type="compositionally biased region" description="Basic and acidic residues" evidence="8">
    <location>
        <begin position="190"/>
        <end position="200"/>
    </location>
</feature>
<feature type="domain" description="B box-type" evidence="10">
    <location>
        <begin position="269"/>
        <end position="311"/>
    </location>
</feature>
<keyword evidence="3" id="KW-0493">Microtubule</keyword>
<feature type="compositionally biased region" description="Pro residues" evidence="8">
    <location>
        <begin position="332"/>
        <end position="344"/>
    </location>
</feature>
<evidence type="ECO:0000259" key="10">
    <source>
        <dbReference type="PROSITE" id="PS50119"/>
    </source>
</evidence>
<dbReference type="AlphaFoldDB" id="A0A803VPL0"/>
<keyword evidence="12" id="KW-1185">Reference proteome</keyword>
<evidence type="ECO:0000313" key="12">
    <source>
        <dbReference type="Proteomes" id="UP000016665"/>
    </source>
</evidence>
<evidence type="ECO:0000256" key="8">
    <source>
        <dbReference type="SAM" id="MobiDB-lite"/>
    </source>
</evidence>
<dbReference type="PROSITE" id="PS50119">
    <property type="entry name" value="ZF_BBOX"/>
    <property type="match status" value="1"/>
</dbReference>
<dbReference type="SUPFAM" id="SSF57845">
    <property type="entry name" value="B-box zinc-binding domain"/>
    <property type="match status" value="1"/>
</dbReference>
<keyword evidence="5 7" id="KW-0863">Zinc-finger</keyword>
<gene>
    <name evidence="11" type="primary">TRIM54</name>
</gene>
<dbReference type="InterPro" id="IPR033492">
    <property type="entry name" value="Trim54_Bbox2_Zfn"/>
</dbReference>
<dbReference type="GeneTree" id="ENSGT00940000154004"/>
<dbReference type="SUPFAM" id="SSF57850">
    <property type="entry name" value="RING/U-box"/>
    <property type="match status" value="1"/>
</dbReference>
<dbReference type="Proteomes" id="UP000016665">
    <property type="component" value="Unplaced"/>
</dbReference>
<dbReference type="PANTHER" id="PTHR24103">
    <property type="entry name" value="E3 UBIQUITIN-PROTEIN LIGASE TRIM"/>
    <property type="match status" value="1"/>
</dbReference>
<feature type="compositionally biased region" description="Basic and acidic residues" evidence="8">
    <location>
        <begin position="355"/>
        <end position="381"/>
    </location>
</feature>
<feature type="compositionally biased region" description="Low complexity" evidence="8">
    <location>
        <begin position="86"/>
        <end position="105"/>
    </location>
</feature>
<dbReference type="InterPro" id="IPR027370">
    <property type="entry name" value="Znf-RING_euk"/>
</dbReference>
<feature type="domain" description="RING-type" evidence="9">
    <location>
        <begin position="26"/>
        <end position="50"/>
    </location>
</feature>
<organism evidence="11 12">
    <name type="scientific">Ficedula albicollis</name>
    <name type="common">Collared flycatcher</name>
    <name type="synonym">Muscicapa albicollis</name>
    <dbReference type="NCBI Taxonomy" id="59894"/>
    <lineage>
        <taxon>Eukaryota</taxon>
        <taxon>Metazoa</taxon>
        <taxon>Chordata</taxon>
        <taxon>Craniata</taxon>
        <taxon>Vertebrata</taxon>
        <taxon>Euteleostomi</taxon>
        <taxon>Archelosauria</taxon>
        <taxon>Archosauria</taxon>
        <taxon>Dinosauria</taxon>
        <taxon>Saurischia</taxon>
        <taxon>Theropoda</taxon>
        <taxon>Coelurosauria</taxon>
        <taxon>Aves</taxon>
        <taxon>Neognathae</taxon>
        <taxon>Neoaves</taxon>
        <taxon>Telluraves</taxon>
        <taxon>Australaves</taxon>
        <taxon>Passeriformes</taxon>
        <taxon>Muscicapidae</taxon>
        <taxon>Ficedula</taxon>
    </lineage>
</organism>
<evidence type="ECO:0000313" key="11">
    <source>
        <dbReference type="Ensembl" id="ENSFALP00000024666.1"/>
    </source>
</evidence>
<reference evidence="11" key="1">
    <citation type="submission" date="2025-08" db="UniProtKB">
        <authorList>
            <consortium name="Ensembl"/>
        </authorList>
    </citation>
    <scope>IDENTIFICATION</scope>
</reference>
<dbReference type="SMART" id="SM00336">
    <property type="entry name" value="BBOX"/>
    <property type="match status" value="1"/>
</dbReference>